<evidence type="ECO:0000313" key="3">
    <source>
        <dbReference type="EMBL" id="CAG60867.1"/>
    </source>
</evidence>
<dbReference type="GO" id="GO:0036503">
    <property type="term" value="P:ERAD pathway"/>
    <property type="evidence" value="ECO:0007669"/>
    <property type="project" value="TreeGrafter"/>
</dbReference>
<dbReference type="PANTHER" id="PTHR46424:SF1">
    <property type="entry name" value="UBX DOMAIN-CONTAINING PROTEIN 4"/>
    <property type="match status" value="1"/>
</dbReference>
<dbReference type="Gene3D" id="3.10.20.90">
    <property type="entry name" value="Phosphatidylinositol 3-kinase Catalytic Subunit, Chain A, domain 1"/>
    <property type="match status" value="1"/>
</dbReference>
<accession>Q6FPC6</accession>
<dbReference type="EMBL" id="CR380956">
    <property type="protein sequence ID" value="CAG60867.1"/>
    <property type="molecule type" value="Genomic_DNA"/>
</dbReference>
<dbReference type="GO" id="GO:0005783">
    <property type="term" value="C:endoplasmic reticulum"/>
    <property type="evidence" value="ECO:0007669"/>
    <property type="project" value="TreeGrafter"/>
</dbReference>
<evidence type="ECO:0000313" key="4">
    <source>
        <dbReference type="Proteomes" id="UP000002428"/>
    </source>
</evidence>
<dbReference type="eggNOG" id="KOG2689">
    <property type="taxonomic scope" value="Eukaryota"/>
</dbReference>
<dbReference type="InParanoid" id="Q6FPC6"/>
<dbReference type="InterPro" id="IPR029071">
    <property type="entry name" value="Ubiquitin-like_domsf"/>
</dbReference>
<proteinExistence type="predicted"/>
<dbReference type="KEGG" id="cgr:2889560"/>
<protein>
    <recommendedName>
        <fullName evidence="1">UBX domain-containing protein</fullName>
    </recommendedName>
</protein>
<reference evidence="3 4" key="1">
    <citation type="journal article" date="2004" name="Nature">
        <title>Genome evolution in yeasts.</title>
        <authorList>
            <consortium name="Genolevures"/>
            <person name="Dujon B."/>
            <person name="Sherman D."/>
            <person name="Fischer G."/>
            <person name="Durrens P."/>
            <person name="Casaregola S."/>
            <person name="Lafontaine I."/>
            <person name="de Montigny J."/>
            <person name="Marck C."/>
            <person name="Neuveglise C."/>
            <person name="Talla E."/>
            <person name="Goffard N."/>
            <person name="Frangeul L."/>
            <person name="Aigle M."/>
            <person name="Anthouard V."/>
            <person name="Babour A."/>
            <person name="Barbe V."/>
            <person name="Barnay S."/>
            <person name="Blanchin S."/>
            <person name="Beckerich J.M."/>
            <person name="Beyne E."/>
            <person name="Bleykasten C."/>
            <person name="Boisrame A."/>
            <person name="Boyer J."/>
            <person name="Cattolico L."/>
            <person name="Confanioleri F."/>
            <person name="de Daruvar A."/>
            <person name="Despons L."/>
            <person name="Fabre E."/>
            <person name="Fairhead C."/>
            <person name="Ferry-Dumazet H."/>
            <person name="Groppi A."/>
            <person name="Hantraye F."/>
            <person name="Hennequin C."/>
            <person name="Jauniaux N."/>
            <person name="Joyet P."/>
            <person name="Kachouri R."/>
            <person name="Kerrest A."/>
            <person name="Koszul R."/>
            <person name="Lemaire M."/>
            <person name="Lesur I."/>
            <person name="Ma L."/>
            <person name="Muller H."/>
            <person name="Nicaud J.M."/>
            <person name="Nikolski M."/>
            <person name="Oztas S."/>
            <person name="Ozier-Kalogeropoulos O."/>
            <person name="Pellenz S."/>
            <person name="Potier S."/>
            <person name="Richard G.F."/>
            <person name="Straub M.L."/>
            <person name="Suleau A."/>
            <person name="Swennene D."/>
            <person name="Tekaia F."/>
            <person name="Wesolowski-Louvel M."/>
            <person name="Westhof E."/>
            <person name="Wirth B."/>
            <person name="Zeniou-Meyer M."/>
            <person name="Zivanovic I."/>
            <person name="Bolotin-Fukuhara M."/>
            <person name="Thierry A."/>
            <person name="Bouchier C."/>
            <person name="Caudron B."/>
            <person name="Scarpelli C."/>
            <person name="Gaillardin C."/>
            <person name="Weissenbach J."/>
            <person name="Wincker P."/>
            <person name="Souciet J.L."/>
        </authorList>
    </citation>
    <scope>NUCLEOTIDE SEQUENCE [LARGE SCALE GENOMIC DNA]</scope>
    <source>
        <strain evidence="4">ATCC 2001 / BCRC 20586 / JCM 3761 / NBRC 0622 / NRRL Y-65 / CBS 138</strain>
    </source>
</reference>
<evidence type="ECO:0000313" key="2">
    <source>
        <dbReference type="CGD" id="CAL0133456"/>
    </source>
</evidence>
<dbReference type="CGD" id="CAL0133456">
    <property type="gene designation" value="CAGL0J04884g"/>
</dbReference>
<dbReference type="PROSITE" id="PS50033">
    <property type="entry name" value="UBX"/>
    <property type="match status" value="1"/>
</dbReference>
<dbReference type="Pfam" id="PF00789">
    <property type="entry name" value="UBX"/>
    <property type="match status" value="1"/>
</dbReference>
<sequence>MDVESLLWLSIRDSRRIIVTVTDEPMGELADECQIVRLSRDSGSFQRFVSVFNSSKTALYYYIEGPTVVEARSLDELKARFPNKNSTRPYESERQRIIDLINADKLERNSRSRQLSGYTALSSEVVLKDNIKNNKSDICTLKIRMTNGDYVQYDFDSNTSLGSVRRWLKDYRTDGDFPYLFHQNISRKSIRITEEYKTLAELDLTPRSILMLKQYDLRPRTRVPKPRKRSWYWQFLTVRIKRQLLEGLSEILASHRTTSNIMRSSSMSYLQADDSNMTKITNSLPPNDDNSEDIVKIKQKYNQNTGSIMNTPLEIARPDSPSVLQINT</sequence>
<feature type="domain" description="UBX" evidence="1">
    <location>
        <begin position="134"/>
        <end position="212"/>
    </location>
</feature>
<dbReference type="SMART" id="SM00166">
    <property type="entry name" value="UBX"/>
    <property type="match status" value="1"/>
</dbReference>
<dbReference type="Proteomes" id="UP000002428">
    <property type="component" value="Chromosome J"/>
</dbReference>
<evidence type="ECO:0000259" key="1">
    <source>
        <dbReference type="PROSITE" id="PS50033"/>
    </source>
</evidence>
<organism evidence="3 4">
    <name type="scientific">Candida glabrata (strain ATCC 2001 / BCRC 20586 / JCM 3761 / NBRC 0622 / NRRL Y-65 / CBS 138)</name>
    <name type="common">Yeast</name>
    <name type="synonym">Nakaseomyces glabratus</name>
    <dbReference type="NCBI Taxonomy" id="284593"/>
    <lineage>
        <taxon>Eukaryota</taxon>
        <taxon>Fungi</taxon>
        <taxon>Dikarya</taxon>
        <taxon>Ascomycota</taxon>
        <taxon>Saccharomycotina</taxon>
        <taxon>Saccharomycetes</taxon>
        <taxon>Saccharomycetales</taxon>
        <taxon>Saccharomycetaceae</taxon>
        <taxon>Nakaseomyces</taxon>
    </lineage>
</organism>
<dbReference type="HOGENOM" id="CLU_847293_0_0_1"/>
<dbReference type="CDD" id="cd01767">
    <property type="entry name" value="UBX"/>
    <property type="match status" value="1"/>
</dbReference>
<dbReference type="PANTHER" id="PTHR46424">
    <property type="entry name" value="UBX DOMAIN-CONTAINING PROTEIN 4"/>
    <property type="match status" value="1"/>
</dbReference>
<dbReference type="AlphaFoldDB" id="Q6FPC6"/>
<keyword evidence="4" id="KW-1185">Reference proteome</keyword>
<dbReference type="SUPFAM" id="SSF54236">
    <property type="entry name" value="Ubiquitin-like"/>
    <property type="match status" value="1"/>
</dbReference>
<dbReference type="VEuPathDB" id="FungiDB:CAGL0J04884g"/>
<dbReference type="RefSeq" id="XP_447918.1">
    <property type="nucleotide sequence ID" value="XM_447918.1"/>
</dbReference>
<dbReference type="STRING" id="284593.Q6FPC6"/>
<dbReference type="InterPro" id="IPR001012">
    <property type="entry name" value="UBX_dom"/>
</dbReference>
<name>Q6FPC6_CANGA</name>
<gene>
    <name evidence="2 3" type="ordered locus">CAGL0J04884g</name>
</gene>